<evidence type="ECO:0000256" key="5">
    <source>
        <dbReference type="ARBA" id="ARBA00022692"/>
    </source>
</evidence>
<dbReference type="KEGG" id="apln:108740147"/>
<keyword evidence="7 11" id="KW-1133">Transmembrane helix</keyword>
<keyword evidence="8" id="KW-0406">Ion transport</keyword>
<feature type="transmembrane region" description="Helical" evidence="11">
    <location>
        <begin position="176"/>
        <end position="196"/>
    </location>
</feature>
<evidence type="ECO:0000256" key="6">
    <source>
        <dbReference type="ARBA" id="ARBA00022781"/>
    </source>
</evidence>
<feature type="transmembrane region" description="Helical" evidence="11">
    <location>
        <begin position="394"/>
        <end position="416"/>
    </location>
</feature>
<evidence type="ECO:0000256" key="4">
    <source>
        <dbReference type="ARBA" id="ARBA00022475"/>
    </source>
</evidence>
<dbReference type="InParanoid" id="A0A7F5R776"/>
<dbReference type="OrthoDB" id="6429739at2759"/>
<dbReference type="GeneID" id="108740147"/>
<keyword evidence="4" id="KW-1003">Cell membrane</keyword>
<dbReference type="PANTHER" id="PTHR21522">
    <property type="entry name" value="PROTON CHANNEL OTOP"/>
    <property type="match status" value="1"/>
</dbReference>
<dbReference type="RefSeq" id="XP_025831815.1">
    <property type="nucleotide sequence ID" value="XM_025976030.1"/>
</dbReference>
<feature type="transmembrane region" description="Helical" evidence="11">
    <location>
        <begin position="137"/>
        <end position="156"/>
    </location>
</feature>
<evidence type="ECO:0000256" key="8">
    <source>
        <dbReference type="ARBA" id="ARBA00023065"/>
    </source>
</evidence>
<proteinExistence type="inferred from homology"/>
<reference evidence="13" key="1">
    <citation type="submission" date="2025-08" db="UniProtKB">
        <authorList>
            <consortium name="RefSeq"/>
        </authorList>
    </citation>
    <scope>IDENTIFICATION</scope>
    <source>
        <tissue evidence="13">Entire body</tissue>
    </source>
</reference>
<feature type="transmembrane region" description="Helical" evidence="11">
    <location>
        <begin position="46"/>
        <end position="68"/>
    </location>
</feature>
<feature type="transmembrane region" description="Helical" evidence="11">
    <location>
        <begin position="536"/>
        <end position="556"/>
    </location>
</feature>
<keyword evidence="9 11" id="KW-0472">Membrane</keyword>
<evidence type="ECO:0000256" key="11">
    <source>
        <dbReference type="SAM" id="Phobius"/>
    </source>
</evidence>
<evidence type="ECO:0000256" key="2">
    <source>
        <dbReference type="ARBA" id="ARBA00006513"/>
    </source>
</evidence>
<evidence type="ECO:0000256" key="10">
    <source>
        <dbReference type="ARBA" id="ARBA00023303"/>
    </source>
</evidence>
<dbReference type="InterPro" id="IPR004878">
    <property type="entry name" value="Otopetrin"/>
</dbReference>
<comment type="similarity">
    <text evidence="2">Belongs to the otopetrin family.</text>
</comment>
<evidence type="ECO:0000256" key="9">
    <source>
        <dbReference type="ARBA" id="ARBA00023136"/>
    </source>
</evidence>
<keyword evidence="3" id="KW-0813">Transport</keyword>
<keyword evidence="10" id="KW-0407">Ion channel</keyword>
<evidence type="ECO:0000256" key="7">
    <source>
        <dbReference type="ARBA" id="ARBA00022989"/>
    </source>
</evidence>
<feature type="transmembrane region" description="Helical" evidence="11">
    <location>
        <begin position="296"/>
        <end position="316"/>
    </location>
</feature>
<dbReference type="GO" id="GO:0005886">
    <property type="term" value="C:plasma membrane"/>
    <property type="evidence" value="ECO:0007669"/>
    <property type="project" value="UniProtKB-SubCell"/>
</dbReference>
<protein>
    <submittedName>
        <fullName evidence="13">Proton channel OtopLc-like</fullName>
    </submittedName>
</protein>
<keyword evidence="5 11" id="KW-0812">Transmembrane</keyword>
<dbReference type="Proteomes" id="UP000192223">
    <property type="component" value="Unplaced"/>
</dbReference>
<name>A0A7F5R776_AGRPL</name>
<evidence type="ECO:0000313" key="13">
    <source>
        <dbReference type="RefSeq" id="XP_025831815.1"/>
    </source>
</evidence>
<dbReference type="GO" id="GO:0015252">
    <property type="term" value="F:proton channel activity"/>
    <property type="evidence" value="ECO:0007669"/>
    <property type="project" value="InterPro"/>
</dbReference>
<sequence length="591" mass="66787">MTTLGVINNSGIERHASSLPSLDITIPVPVIKPVPQKSSRVVSGEALTYIVSAFYAKILVIFGVALPVTDSIATDNETSYVGFYVYLYVGSVIFLIYMFTHSVKERTLKSNPEEKDDKSDVIPLSQHNKQYIRYGSFYFRTGVTGFGLGSVIYSGLQLGQYFELSSDNGCNDILKAAKPAVRIVFVLMQMLFIFSYSNFMAVQKSKLLAKVGLMHMIATNLCEWLYVLVQETQHDIFLSAKRRQDNALRDNQTLSDVDIQFLSSKSFQITKQMIENQNNCLNSNIMMSILQKSEPYLAPCTVEYSLLCAVILGVMWKNSCQDSQDTDNEVDAMFIQRDKGQRIQRQNKFSVDCAEAHKGMFSGIMVLTLTTTSLIMFFELVSYKQYKDIAVLQVNVWEAILFATATVAAVMCIVALRDVGLRTTVVELELEHLLLLVTQSGLFMYFLFQVIGAALMGLNKGRGGLMRIITPITALIQSCCQTVLILDAWRRHCTTSSQIRQKPARQLITFLLLVNISLWIVNRIKNNRAFSHPNQMDFYGVLAWNIITHVTMPLVVSYRFQSTVCFYEIWKKVYKSRSSFDDGNSNVEDDP</sequence>
<feature type="transmembrane region" description="Helical" evidence="11">
    <location>
        <begin position="436"/>
        <end position="458"/>
    </location>
</feature>
<keyword evidence="12" id="KW-1185">Reference proteome</keyword>
<evidence type="ECO:0000313" key="12">
    <source>
        <dbReference type="Proteomes" id="UP000192223"/>
    </source>
</evidence>
<feature type="transmembrane region" description="Helical" evidence="11">
    <location>
        <begin position="80"/>
        <end position="99"/>
    </location>
</feature>
<evidence type="ECO:0000256" key="1">
    <source>
        <dbReference type="ARBA" id="ARBA00004651"/>
    </source>
</evidence>
<dbReference type="AlphaFoldDB" id="A0A7F5R776"/>
<comment type="subcellular location">
    <subcellularLocation>
        <location evidence="1">Cell membrane</location>
        <topology evidence="1">Multi-pass membrane protein</topology>
    </subcellularLocation>
</comment>
<gene>
    <name evidence="13" type="primary">LOC108740147</name>
</gene>
<feature type="transmembrane region" description="Helical" evidence="11">
    <location>
        <begin position="506"/>
        <end position="524"/>
    </location>
</feature>
<feature type="transmembrane region" description="Helical" evidence="11">
    <location>
        <begin position="360"/>
        <end position="382"/>
    </location>
</feature>
<evidence type="ECO:0000256" key="3">
    <source>
        <dbReference type="ARBA" id="ARBA00022448"/>
    </source>
</evidence>
<keyword evidence="6" id="KW-0375">Hydrogen ion transport</keyword>
<organism evidence="12 13">
    <name type="scientific">Agrilus planipennis</name>
    <name type="common">Emerald ash borer</name>
    <name type="synonym">Agrilus marcopoli</name>
    <dbReference type="NCBI Taxonomy" id="224129"/>
    <lineage>
        <taxon>Eukaryota</taxon>
        <taxon>Metazoa</taxon>
        <taxon>Ecdysozoa</taxon>
        <taxon>Arthropoda</taxon>
        <taxon>Hexapoda</taxon>
        <taxon>Insecta</taxon>
        <taxon>Pterygota</taxon>
        <taxon>Neoptera</taxon>
        <taxon>Endopterygota</taxon>
        <taxon>Coleoptera</taxon>
        <taxon>Polyphaga</taxon>
        <taxon>Elateriformia</taxon>
        <taxon>Buprestoidea</taxon>
        <taxon>Buprestidae</taxon>
        <taxon>Agrilinae</taxon>
        <taxon>Agrilus</taxon>
    </lineage>
</organism>
<dbReference type="Pfam" id="PF03189">
    <property type="entry name" value="Otopetrin"/>
    <property type="match status" value="1"/>
</dbReference>
<accession>A0A7F5R776</accession>
<dbReference type="PANTHER" id="PTHR21522:SF61">
    <property type="entry name" value="PROTON CHANNEL OTOPLC"/>
    <property type="match status" value="1"/>
</dbReference>